<reference evidence="2" key="2">
    <citation type="submission" date="2022-01" db="EMBL/GenBank/DDBJ databases">
        <authorList>
            <person name="Yamashiro T."/>
            <person name="Shiraishi A."/>
            <person name="Satake H."/>
            <person name="Nakayama K."/>
        </authorList>
    </citation>
    <scope>NUCLEOTIDE SEQUENCE</scope>
</reference>
<sequence>MRCRVSGFWVEAKRATGDDGAGPVKWSNNSVEATSDSSAPATHAAQSSPQTGPKAFDGMPVDQLIEEFDMSIQKDEEILLLKTQLADAQAEARVFLMVLIAQNLGVGKMAICRCQGRAKCEDCEDARGVQGQLSWAVKSIWQGGKNNPFCRAGDFRHNKWRGCWESRKEKVSKLSIEYDEELEVRQSFGDVVKCALARGKAEAVEELHERRLLTVPAAQVPGYNQKAYEELVAAMEADEKLLVAVLISHR</sequence>
<proteinExistence type="predicted"/>
<keyword evidence="3" id="KW-1185">Reference proteome</keyword>
<comment type="caution">
    <text evidence="2">The sequence shown here is derived from an EMBL/GenBank/DDBJ whole genome shotgun (WGS) entry which is preliminary data.</text>
</comment>
<accession>A0ABQ5J5J7</accession>
<evidence type="ECO:0000256" key="1">
    <source>
        <dbReference type="SAM" id="MobiDB-lite"/>
    </source>
</evidence>
<dbReference type="EMBL" id="BQNB010021513">
    <property type="protein sequence ID" value="GJU07190.1"/>
    <property type="molecule type" value="Genomic_DNA"/>
</dbReference>
<feature type="compositionally biased region" description="Polar residues" evidence="1">
    <location>
        <begin position="26"/>
        <end position="51"/>
    </location>
</feature>
<evidence type="ECO:0000313" key="3">
    <source>
        <dbReference type="Proteomes" id="UP001151760"/>
    </source>
</evidence>
<evidence type="ECO:0000313" key="2">
    <source>
        <dbReference type="EMBL" id="GJU07190.1"/>
    </source>
</evidence>
<name>A0ABQ5J5J7_9ASTR</name>
<organism evidence="2 3">
    <name type="scientific">Tanacetum coccineum</name>
    <dbReference type="NCBI Taxonomy" id="301880"/>
    <lineage>
        <taxon>Eukaryota</taxon>
        <taxon>Viridiplantae</taxon>
        <taxon>Streptophyta</taxon>
        <taxon>Embryophyta</taxon>
        <taxon>Tracheophyta</taxon>
        <taxon>Spermatophyta</taxon>
        <taxon>Magnoliopsida</taxon>
        <taxon>eudicotyledons</taxon>
        <taxon>Gunneridae</taxon>
        <taxon>Pentapetalae</taxon>
        <taxon>asterids</taxon>
        <taxon>campanulids</taxon>
        <taxon>Asterales</taxon>
        <taxon>Asteraceae</taxon>
        <taxon>Asteroideae</taxon>
        <taxon>Anthemideae</taxon>
        <taxon>Anthemidinae</taxon>
        <taxon>Tanacetum</taxon>
    </lineage>
</organism>
<protein>
    <submittedName>
        <fullName evidence="2">Uncharacterized protein</fullName>
    </submittedName>
</protein>
<reference evidence="2" key="1">
    <citation type="journal article" date="2022" name="Int. J. Mol. Sci.">
        <title>Draft Genome of Tanacetum Coccineum: Genomic Comparison of Closely Related Tanacetum-Family Plants.</title>
        <authorList>
            <person name="Yamashiro T."/>
            <person name="Shiraishi A."/>
            <person name="Nakayama K."/>
            <person name="Satake H."/>
        </authorList>
    </citation>
    <scope>NUCLEOTIDE SEQUENCE</scope>
</reference>
<dbReference type="Proteomes" id="UP001151760">
    <property type="component" value="Unassembled WGS sequence"/>
</dbReference>
<feature type="region of interest" description="Disordered" evidence="1">
    <location>
        <begin position="17"/>
        <end position="58"/>
    </location>
</feature>
<gene>
    <name evidence="2" type="ORF">Tco_1123620</name>
</gene>